<sequence length="114" mass="12981">MELVTNQVVIPTEICIIAGFMNAMVFPKNYPEEMWSICINYDIKDSVLSNSFLSSVKEINNVSLTLVIYKNILTSLRLSIDNDPDYSFKLLGKEKAEVIAFLDRRLRQCSAIVN</sequence>
<accession>A0A3G1Z0W9</accession>
<dbReference type="GeneID" id="41704334"/>
<dbReference type="EMBL" id="MH817473">
    <property type="protein sequence ID" value="AYL40773.1"/>
    <property type="molecule type" value="Genomic_RNA"/>
</dbReference>
<name>A0A3G1Z0W9_9VIRU</name>
<dbReference type="RefSeq" id="YP_009551586.1">
    <property type="nucleotide sequence ID" value="NC_040449.1"/>
</dbReference>
<organism evidence="1 2">
    <name type="scientific">Melon chlorotic spot virus</name>
    <dbReference type="NCBI Taxonomy" id="2479459"/>
    <lineage>
        <taxon>Viruses</taxon>
        <taxon>Riboviria</taxon>
        <taxon>Orthornavirae</taxon>
        <taxon>Negarnaviricota</taxon>
        <taxon>Polyploviricotina</taxon>
        <taxon>Bunyaviricetes</taxon>
        <taxon>Hareavirales</taxon>
        <taxon>Phenuiviridae</taxon>
        <taxon>Mechlorovirus</taxon>
        <taxon>Mechlorovirus cucumeris</taxon>
    </lineage>
</organism>
<keyword evidence="2" id="KW-1185">Reference proteome</keyword>
<dbReference type="KEGG" id="vg:41704334"/>
<reference evidence="1" key="1">
    <citation type="journal article" date="2018" name="Arch. Virol.">
        <title>Characterization of the first tenuivirus naturally infecting dicotyledonous plants.</title>
        <authorList>
            <person name="Lecoq H."/>
            <person name="Wipf-Scheibel C."/>
            <person name="Verdin E."/>
            <person name="Desbiez C."/>
        </authorList>
    </citation>
    <scope>NUCLEOTIDE SEQUENCE [LARGE SCALE GENOMIC DNA]</scope>
    <source>
        <strain evidence="1">E11-018</strain>
    </source>
</reference>
<evidence type="ECO:0000313" key="2">
    <source>
        <dbReference type="Proteomes" id="UP000288904"/>
    </source>
</evidence>
<dbReference type="Proteomes" id="UP000288904">
    <property type="component" value="Genome"/>
</dbReference>
<protein>
    <submittedName>
        <fullName evidence="1">Uncharacterized protein</fullName>
    </submittedName>
</protein>
<proteinExistence type="predicted"/>
<evidence type="ECO:0000313" key="1">
    <source>
        <dbReference type="EMBL" id="AYL40773.1"/>
    </source>
</evidence>